<keyword evidence="4" id="KW-1015">Disulfide bond</keyword>
<evidence type="ECO:0000256" key="5">
    <source>
        <dbReference type="RuleBase" id="RU363034"/>
    </source>
</evidence>
<dbReference type="FunFam" id="2.40.10.10:FF:000006">
    <property type="entry name" value="Serine proteinase stubble"/>
    <property type="match status" value="2"/>
</dbReference>
<dbReference type="InterPro" id="IPR009003">
    <property type="entry name" value="Peptidase_S1_PA"/>
</dbReference>
<dbReference type="PROSITE" id="PS00135">
    <property type="entry name" value="TRYPSIN_SER"/>
    <property type="match status" value="2"/>
</dbReference>
<dbReference type="SUPFAM" id="SSF50494">
    <property type="entry name" value="Trypsin-like serine proteases"/>
    <property type="match status" value="3"/>
</dbReference>
<dbReference type="Proteomes" id="UP000078542">
    <property type="component" value="Unassembled WGS sequence"/>
</dbReference>
<dbReference type="SMART" id="SM00020">
    <property type="entry name" value="Tryp_SPc"/>
    <property type="match status" value="3"/>
</dbReference>
<dbReference type="PANTHER" id="PTHR24252">
    <property type="entry name" value="ACROSIN-RELATED"/>
    <property type="match status" value="1"/>
</dbReference>
<dbReference type="GO" id="GO:0004252">
    <property type="term" value="F:serine-type endopeptidase activity"/>
    <property type="evidence" value="ECO:0007669"/>
    <property type="project" value="InterPro"/>
</dbReference>
<reference evidence="7 8" key="1">
    <citation type="submission" date="2016-03" db="EMBL/GenBank/DDBJ databases">
        <title>Cyphomyrmex costatus WGS genome.</title>
        <authorList>
            <person name="Nygaard S."/>
            <person name="Hu H."/>
            <person name="Boomsma J."/>
            <person name="Zhang G."/>
        </authorList>
    </citation>
    <scope>NUCLEOTIDE SEQUENCE [LARGE SCALE GENOMIC DNA]</scope>
    <source>
        <strain evidence="7">MS0001</strain>
        <tissue evidence="7">Whole body</tissue>
    </source>
</reference>
<dbReference type="STRING" id="456900.A0A195D4W1"/>
<keyword evidence="7" id="KW-0472">Membrane</keyword>
<dbReference type="PANTHER" id="PTHR24252:SF7">
    <property type="entry name" value="HYALIN"/>
    <property type="match status" value="1"/>
</dbReference>
<dbReference type="CDD" id="cd00190">
    <property type="entry name" value="Tryp_SPc"/>
    <property type="match status" value="2"/>
</dbReference>
<protein>
    <submittedName>
        <fullName evidence="7">Transmembrane protease serine 9</fullName>
    </submittedName>
</protein>
<dbReference type="PROSITE" id="PS50240">
    <property type="entry name" value="TRYPSIN_DOM"/>
    <property type="match status" value="3"/>
</dbReference>
<dbReference type="InterPro" id="IPR043504">
    <property type="entry name" value="Peptidase_S1_PA_chymotrypsin"/>
</dbReference>
<dbReference type="FunFam" id="2.40.10.10:FF:000068">
    <property type="entry name" value="transmembrane protease serine 2"/>
    <property type="match status" value="1"/>
</dbReference>
<evidence type="ECO:0000256" key="2">
    <source>
        <dbReference type="ARBA" id="ARBA00022801"/>
    </source>
</evidence>
<evidence type="ECO:0000313" key="8">
    <source>
        <dbReference type="Proteomes" id="UP000078542"/>
    </source>
</evidence>
<gene>
    <name evidence="7" type="ORF">ALC62_01094</name>
</gene>
<sequence length="828" mass="92442">AVPAFPSGIAITSSTCGLRNEESRIVGGQTTSMNEFPWMARLSYLNKFYCGGTLINDRYVLTAAHCVKGFMWFMIRVTFGEHDRCIEKAPETRYVVRVMTGDFSFLNFENDIALLRLNERVPLSDTIRPICLPTMLVYYNFMLRRCYNNNDYVEAKAIVSGWGTLKEDGKPSCLLQEVEVPVMSLQACRNTSYSARMISENMLCAGYLEGQKDSCQGDSGGPLITEREDKKYELIGVVSWGNGCARPGYPVCGRPNRKVARLLGGEYTEPHEFSWLANIHIKSKLLVSGVLINDRYVLTAASQLVGATAHEIKVSLGEYDRCNLDISSVNISVESIILHPEFNLDSGTHDLALIRLSRPTKFEKRISPICLPNPGSTYLGQVGTLVGWTKHKDQADDAACRPRKLGLPILGQNECIKSGINPMNLNDDYGCVGIVGTNSLVCDNDVGSSVQYRSYAGIYDLIGINIIIYKIKTNLTFKNIVANVNSIKQFYNKNYKFLLMLRIEYFILINLTRVSNMDTFTEVLINNPDQYPDFYTDITQMTSRILQATKHDSKYCDTHAKTSFTSTNKSKLRNFLITECGLTGGISNRIVGGKITIPHIFPWVVAILNKDSLHCGGTLINNQYVLTAGHCIKWTNHADLSVGVGMHDIENPNDGYIAAIDDVILHEDFESDYLHDINDIALIRLQKPVKINENVKPACLPHKDSNYTGQFVKVTGWGRVEVEGEPSRFLRQATLKVMSYAACKNTSFGDHVTESMMCAYNDNTDACQGDSGGPLLYQRIDGKYEVIGIVSWGIGCADPGIPGVYVKNSDYLNWIKYHSRDGIFCMDK</sequence>
<name>A0A195D4W1_9HYME</name>
<proteinExistence type="predicted"/>
<keyword evidence="1 5" id="KW-0645">Protease</keyword>
<dbReference type="GO" id="GO:0006508">
    <property type="term" value="P:proteolysis"/>
    <property type="evidence" value="ECO:0007669"/>
    <property type="project" value="UniProtKB-KW"/>
</dbReference>
<dbReference type="Pfam" id="PF00089">
    <property type="entry name" value="Trypsin"/>
    <property type="match status" value="3"/>
</dbReference>
<evidence type="ECO:0000259" key="6">
    <source>
        <dbReference type="PROSITE" id="PS50240"/>
    </source>
</evidence>
<feature type="domain" description="Peptidase S1" evidence="6">
    <location>
        <begin position="277"/>
        <end position="540"/>
    </location>
</feature>
<keyword evidence="8" id="KW-1185">Reference proteome</keyword>
<feature type="domain" description="Peptidase S1" evidence="6">
    <location>
        <begin position="25"/>
        <end position="281"/>
    </location>
</feature>
<evidence type="ECO:0000256" key="1">
    <source>
        <dbReference type="ARBA" id="ARBA00022670"/>
    </source>
</evidence>
<keyword evidence="2 5" id="KW-0378">Hydrolase</keyword>
<keyword evidence="3 5" id="KW-0720">Serine protease</keyword>
<evidence type="ECO:0000313" key="7">
    <source>
        <dbReference type="EMBL" id="KYN07912.1"/>
    </source>
</evidence>
<dbReference type="InterPro" id="IPR001254">
    <property type="entry name" value="Trypsin_dom"/>
</dbReference>
<dbReference type="AlphaFoldDB" id="A0A195D4W1"/>
<dbReference type="InterPro" id="IPR018114">
    <property type="entry name" value="TRYPSIN_HIS"/>
</dbReference>
<organism evidence="7 8">
    <name type="scientific">Cyphomyrmex costatus</name>
    <dbReference type="NCBI Taxonomy" id="456900"/>
    <lineage>
        <taxon>Eukaryota</taxon>
        <taxon>Metazoa</taxon>
        <taxon>Ecdysozoa</taxon>
        <taxon>Arthropoda</taxon>
        <taxon>Hexapoda</taxon>
        <taxon>Insecta</taxon>
        <taxon>Pterygota</taxon>
        <taxon>Neoptera</taxon>
        <taxon>Endopterygota</taxon>
        <taxon>Hymenoptera</taxon>
        <taxon>Apocrita</taxon>
        <taxon>Aculeata</taxon>
        <taxon>Formicoidea</taxon>
        <taxon>Formicidae</taxon>
        <taxon>Myrmicinae</taxon>
        <taxon>Cyphomyrmex</taxon>
    </lineage>
</organism>
<dbReference type="InterPro" id="IPR001314">
    <property type="entry name" value="Peptidase_S1A"/>
</dbReference>
<accession>A0A195D4W1</accession>
<dbReference type="InterPro" id="IPR033116">
    <property type="entry name" value="TRYPSIN_SER"/>
</dbReference>
<evidence type="ECO:0000256" key="4">
    <source>
        <dbReference type="ARBA" id="ARBA00023157"/>
    </source>
</evidence>
<dbReference type="Gene3D" id="2.40.10.10">
    <property type="entry name" value="Trypsin-like serine proteases"/>
    <property type="match status" value="3"/>
</dbReference>
<dbReference type="EMBL" id="KQ976842">
    <property type="protein sequence ID" value="KYN07912.1"/>
    <property type="molecule type" value="Genomic_DNA"/>
</dbReference>
<dbReference type="PROSITE" id="PS00134">
    <property type="entry name" value="TRYPSIN_HIS"/>
    <property type="match status" value="2"/>
</dbReference>
<dbReference type="PRINTS" id="PR00722">
    <property type="entry name" value="CHYMOTRYPSIN"/>
</dbReference>
<evidence type="ECO:0000256" key="3">
    <source>
        <dbReference type="ARBA" id="ARBA00022825"/>
    </source>
</evidence>
<feature type="non-terminal residue" evidence="7">
    <location>
        <position position="1"/>
    </location>
</feature>
<keyword evidence="7" id="KW-0812">Transmembrane</keyword>
<feature type="domain" description="Peptidase S1" evidence="6">
    <location>
        <begin position="590"/>
        <end position="820"/>
    </location>
</feature>